<evidence type="ECO:0000259" key="3">
    <source>
        <dbReference type="Pfam" id="PF13962"/>
    </source>
</evidence>
<gene>
    <name evidence="4" type="ORF">SLEP1_g5690</name>
</gene>
<keyword evidence="2" id="KW-0812">Transmembrane</keyword>
<feature type="transmembrane region" description="Helical" evidence="2">
    <location>
        <begin position="380"/>
        <end position="398"/>
    </location>
</feature>
<keyword evidence="1" id="KW-0040">ANK repeat</keyword>
<dbReference type="Pfam" id="PF13962">
    <property type="entry name" value="PGG"/>
    <property type="match status" value="1"/>
</dbReference>
<dbReference type="EMBL" id="BPVZ01000005">
    <property type="protein sequence ID" value="GKU91876.1"/>
    <property type="molecule type" value="Genomic_DNA"/>
</dbReference>
<evidence type="ECO:0000313" key="5">
    <source>
        <dbReference type="Proteomes" id="UP001054252"/>
    </source>
</evidence>
<dbReference type="Pfam" id="PF12796">
    <property type="entry name" value="Ank_2"/>
    <property type="match status" value="1"/>
</dbReference>
<feature type="repeat" description="ANK" evidence="1">
    <location>
        <begin position="152"/>
        <end position="184"/>
    </location>
</feature>
<protein>
    <recommendedName>
        <fullName evidence="3">PGG domain-containing protein</fullName>
    </recommendedName>
</protein>
<keyword evidence="2" id="KW-1133">Transmembrane helix</keyword>
<dbReference type="PROSITE" id="PS50088">
    <property type="entry name" value="ANK_REPEAT"/>
    <property type="match status" value="2"/>
</dbReference>
<dbReference type="InterPro" id="IPR026961">
    <property type="entry name" value="PGG_dom"/>
</dbReference>
<proteinExistence type="predicted"/>
<dbReference type="SUPFAM" id="SSF48403">
    <property type="entry name" value="Ankyrin repeat"/>
    <property type="match status" value="1"/>
</dbReference>
<evidence type="ECO:0000256" key="2">
    <source>
        <dbReference type="SAM" id="Phobius"/>
    </source>
</evidence>
<organism evidence="4 5">
    <name type="scientific">Rubroshorea leprosula</name>
    <dbReference type="NCBI Taxonomy" id="152421"/>
    <lineage>
        <taxon>Eukaryota</taxon>
        <taxon>Viridiplantae</taxon>
        <taxon>Streptophyta</taxon>
        <taxon>Embryophyta</taxon>
        <taxon>Tracheophyta</taxon>
        <taxon>Spermatophyta</taxon>
        <taxon>Magnoliopsida</taxon>
        <taxon>eudicotyledons</taxon>
        <taxon>Gunneridae</taxon>
        <taxon>Pentapetalae</taxon>
        <taxon>rosids</taxon>
        <taxon>malvids</taxon>
        <taxon>Malvales</taxon>
        <taxon>Dipterocarpaceae</taxon>
        <taxon>Rubroshorea</taxon>
    </lineage>
</organism>
<dbReference type="PANTHER" id="PTHR24128:SF86">
    <property type="entry name" value="ALPHA-LATROTOXIN-LHE1A-LIKE"/>
    <property type="match status" value="1"/>
</dbReference>
<reference evidence="4 5" key="1">
    <citation type="journal article" date="2021" name="Commun. Biol.">
        <title>The genome of Shorea leprosula (Dipterocarpaceae) highlights the ecological relevance of drought in aseasonal tropical rainforests.</title>
        <authorList>
            <person name="Ng K.K.S."/>
            <person name="Kobayashi M.J."/>
            <person name="Fawcett J.A."/>
            <person name="Hatakeyama M."/>
            <person name="Paape T."/>
            <person name="Ng C.H."/>
            <person name="Ang C.C."/>
            <person name="Tnah L.H."/>
            <person name="Lee C.T."/>
            <person name="Nishiyama T."/>
            <person name="Sese J."/>
            <person name="O'Brien M.J."/>
            <person name="Copetti D."/>
            <person name="Mohd Noor M.I."/>
            <person name="Ong R.C."/>
            <person name="Putra M."/>
            <person name="Sireger I.Z."/>
            <person name="Indrioko S."/>
            <person name="Kosugi Y."/>
            <person name="Izuno A."/>
            <person name="Isagi Y."/>
            <person name="Lee S.L."/>
            <person name="Shimizu K.K."/>
        </authorList>
    </citation>
    <scope>NUCLEOTIDE SEQUENCE [LARGE SCALE GENOMIC DNA]</scope>
    <source>
        <strain evidence="4">214</strain>
    </source>
</reference>
<keyword evidence="5" id="KW-1185">Reference proteome</keyword>
<dbReference type="InterPro" id="IPR036770">
    <property type="entry name" value="Ankyrin_rpt-contain_sf"/>
</dbReference>
<dbReference type="PANTHER" id="PTHR24128">
    <property type="entry name" value="HOMEOBOX PROTEIN WARIAI"/>
    <property type="match status" value="1"/>
</dbReference>
<feature type="transmembrane region" description="Helical" evidence="2">
    <location>
        <begin position="321"/>
        <end position="343"/>
    </location>
</feature>
<dbReference type="PROSITE" id="PS50297">
    <property type="entry name" value="ANK_REP_REGION"/>
    <property type="match status" value="2"/>
</dbReference>
<dbReference type="InterPro" id="IPR002110">
    <property type="entry name" value="Ankyrin_rpt"/>
</dbReference>
<dbReference type="AlphaFoldDB" id="A0AAV5I0R3"/>
<dbReference type="Gene3D" id="1.25.40.20">
    <property type="entry name" value="Ankyrin repeat-containing domain"/>
    <property type="match status" value="1"/>
</dbReference>
<evidence type="ECO:0000256" key="1">
    <source>
        <dbReference type="PROSITE-ProRule" id="PRU00023"/>
    </source>
</evidence>
<feature type="transmembrane region" description="Helical" evidence="2">
    <location>
        <begin position="355"/>
        <end position="374"/>
    </location>
</feature>
<feature type="transmembrane region" description="Helical" evidence="2">
    <location>
        <begin position="253"/>
        <end position="271"/>
    </location>
</feature>
<comment type="caution">
    <text evidence="4">The sequence shown here is derived from an EMBL/GenBank/DDBJ whole genome shotgun (WGS) entry which is preliminary data.</text>
</comment>
<evidence type="ECO:0000313" key="4">
    <source>
        <dbReference type="EMBL" id="GKU91876.1"/>
    </source>
</evidence>
<sequence>MVPEQNNEQIRAENKRYVEFALEMMNLKPSFARKLNPSGLSPMHLAVQNDQTLVVRTLLKVDKDLARVKGKAGQTPLHFAADHEALDLLVEFLEACPECITDVNIHGQTAFQVAVKNGRYEAAKLLASWICRSTHKNSTTWERVVLNGEDTEGNTVLHIAAQNNDPQMVSLLLKFNVSKNKLNLKGQTALDISEGQNNGRETRDVLGRAKCRNASAIPPRPTLAQSLRSTEFSLEEVLLRDVKRQLNKFSNESLNALLVVYALIVTTTYQACLTPPGGFTQENNIPGNFTQGNITNFYNISLTDQEQSVGVSVLDPGVFNFFYLANSLTFGFTVFTMIALLLLTDAVNGTVNAMLSYPLLVLLFICYSISVLTISPTDNWSYFILPFLAPTFPLNLFLARKLYYFNVAAWRNNFH</sequence>
<keyword evidence="2" id="KW-0472">Membrane</keyword>
<dbReference type="SMART" id="SM00248">
    <property type="entry name" value="ANK"/>
    <property type="match status" value="4"/>
</dbReference>
<feature type="repeat" description="ANK" evidence="1">
    <location>
        <begin position="38"/>
        <end position="70"/>
    </location>
</feature>
<dbReference type="Proteomes" id="UP001054252">
    <property type="component" value="Unassembled WGS sequence"/>
</dbReference>
<dbReference type="Pfam" id="PF13857">
    <property type="entry name" value="Ank_5"/>
    <property type="match status" value="1"/>
</dbReference>
<accession>A0AAV5I0R3</accession>
<feature type="domain" description="PGG" evidence="3">
    <location>
        <begin position="251"/>
        <end position="370"/>
    </location>
</feature>
<name>A0AAV5I0R3_9ROSI</name>